<proteinExistence type="predicted"/>
<reference evidence="3" key="1">
    <citation type="submission" date="2016-11" db="EMBL/GenBank/DDBJ databases">
        <authorList>
            <person name="Varghese N."/>
            <person name="Submissions S."/>
        </authorList>
    </citation>
    <scope>NUCLEOTIDE SEQUENCE [LARGE SCALE GENOMIC DNA]</scope>
    <source>
        <strain evidence="3">DSM 29440</strain>
    </source>
</reference>
<evidence type="ECO:0000313" key="3">
    <source>
        <dbReference type="Proteomes" id="UP000184932"/>
    </source>
</evidence>
<keyword evidence="1" id="KW-0812">Transmembrane</keyword>
<dbReference type="RefSeq" id="WP_074256039.1">
    <property type="nucleotide sequence ID" value="NZ_FSRL01000001.1"/>
</dbReference>
<protein>
    <recommendedName>
        <fullName evidence="4">Pilus assembly protein</fullName>
    </recommendedName>
</protein>
<dbReference type="STRING" id="1217970.SAMN05444002_1958"/>
<dbReference type="AlphaFoldDB" id="A0A1N6FU42"/>
<dbReference type="Proteomes" id="UP000184932">
    <property type="component" value="Unassembled WGS sequence"/>
</dbReference>
<evidence type="ECO:0000313" key="2">
    <source>
        <dbReference type="EMBL" id="SIN98763.1"/>
    </source>
</evidence>
<evidence type="ECO:0008006" key="4">
    <source>
        <dbReference type="Google" id="ProtNLM"/>
    </source>
</evidence>
<organism evidence="2 3">
    <name type="scientific">Vannielia litorea</name>
    <dbReference type="NCBI Taxonomy" id="1217970"/>
    <lineage>
        <taxon>Bacteria</taxon>
        <taxon>Pseudomonadati</taxon>
        <taxon>Pseudomonadota</taxon>
        <taxon>Alphaproteobacteria</taxon>
        <taxon>Rhodobacterales</taxon>
        <taxon>Paracoccaceae</taxon>
        <taxon>Vannielia</taxon>
    </lineage>
</organism>
<evidence type="ECO:0000256" key="1">
    <source>
        <dbReference type="SAM" id="Phobius"/>
    </source>
</evidence>
<sequence length="191" mass="21577">MTLFATLRRRLATFAEDARGSLSVEAALILPLLCWFYVSAFVWFDAYKTQNVNLKATYTLADMLSRETDPVTETYLKGLKTVYGYLSNTRHPSWMRVTTVNCMSNCDSDSRHLHVDWSYATDGNAVLDHATISGYYDKIPFMAQGDTVILLETYMDYKPLFNAGIPATTFENYVVTRPRFAPQLLYAGAGS</sequence>
<keyword evidence="1" id="KW-1133">Transmembrane helix</keyword>
<keyword evidence="3" id="KW-1185">Reference proteome</keyword>
<dbReference type="EMBL" id="FSRL01000001">
    <property type="protein sequence ID" value="SIN98763.1"/>
    <property type="molecule type" value="Genomic_DNA"/>
</dbReference>
<accession>A0A1N6FU42</accession>
<name>A0A1N6FU42_9RHOB</name>
<dbReference type="OrthoDB" id="7876207at2"/>
<keyword evidence="1" id="KW-0472">Membrane</keyword>
<feature type="transmembrane region" description="Helical" evidence="1">
    <location>
        <begin position="21"/>
        <end position="44"/>
    </location>
</feature>
<gene>
    <name evidence="2" type="ORF">SAMN05444002_1958</name>
</gene>